<feature type="non-terminal residue" evidence="2">
    <location>
        <position position="167"/>
    </location>
</feature>
<protein>
    <submittedName>
        <fullName evidence="2">Uncharacterized protein</fullName>
    </submittedName>
</protein>
<gene>
    <name evidence="2" type="ORF">B0H16DRAFT_1621007</name>
</gene>
<dbReference type="Proteomes" id="UP001215598">
    <property type="component" value="Unassembled WGS sequence"/>
</dbReference>
<evidence type="ECO:0000313" key="3">
    <source>
        <dbReference type="Proteomes" id="UP001215598"/>
    </source>
</evidence>
<reference evidence="2" key="1">
    <citation type="submission" date="2023-03" db="EMBL/GenBank/DDBJ databases">
        <title>Massive genome expansion in bonnet fungi (Mycena s.s.) driven by repeated elements and novel gene families across ecological guilds.</title>
        <authorList>
            <consortium name="Lawrence Berkeley National Laboratory"/>
            <person name="Harder C.B."/>
            <person name="Miyauchi S."/>
            <person name="Viragh M."/>
            <person name="Kuo A."/>
            <person name="Thoen E."/>
            <person name="Andreopoulos B."/>
            <person name="Lu D."/>
            <person name="Skrede I."/>
            <person name="Drula E."/>
            <person name="Henrissat B."/>
            <person name="Morin E."/>
            <person name="Kohler A."/>
            <person name="Barry K."/>
            <person name="LaButti K."/>
            <person name="Morin E."/>
            <person name="Salamov A."/>
            <person name="Lipzen A."/>
            <person name="Mereny Z."/>
            <person name="Hegedus B."/>
            <person name="Baldrian P."/>
            <person name="Stursova M."/>
            <person name="Weitz H."/>
            <person name="Taylor A."/>
            <person name="Grigoriev I.V."/>
            <person name="Nagy L.G."/>
            <person name="Martin F."/>
            <person name="Kauserud H."/>
        </authorList>
    </citation>
    <scope>NUCLEOTIDE SEQUENCE</scope>
    <source>
        <strain evidence="2">CBHHK182m</strain>
    </source>
</reference>
<proteinExistence type="predicted"/>
<dbReference type="EMBL" id="JARKIB010000342">
    <property type="protein sequence ID" value="KAJ7713481.1"/>
    <property type="molecule type" value="Genomic_DNA"/>
</dbReference>
<keyword evidence="3" id="KW-1185">Reference proteome</keyword>
<name>A0AAD7H6D3_9AGAR</name>
<evidence type="ECO:0000256" key="1">
    <source>
        <dbReference type="SAM" id="MobiDB-lite"/>
    </source>
</evidence>
<feature type="compositionally biased region" description="Low complexity" evidence="1">
    <location>
        <begin position="101"/>
        <end position="121"/>
    </location>
</feature>
<sequence length="167" mass="18533">ASHPITALMPIAALPRSSSRRNRFMQYLLTAYIDRLRPRPPPHRAAPFALGTHVPILNAAQLTRLCASNTPEQRLCAPSRSHRRANAHPYTATRRARNQRNAKTSPNSHRPHLLPLSSSESDVMGTMSSLGAVSDSRLTQIQFNPSPNLESGPSRGQRIRVLLFSYP</sequence>
<accession>A0AAD7H6D3</accession>
<organism evidence="2 3">
    <name type="scientific">Mycena metata</name>
    <dbReference type="NCBI Taxonomy" id="1033252"/>
    <lineage>
        <taxon>Eukaryota</taxon>
        <taxon>Fungi</taxon>
        <taxon>Dikarya</taxon>
        <taxon>Basidiomycota</taxon>
        <taxon>Agaricomycotina</taxon>
        <taxon>Agaricomycetes</taxon>
        <taxon>Agaricomycetidae</taxon>
        <taxon>Agaricales</taxon>
        <taxon>Marasmiineae</taxon>
        <taxon>Mycenaceae</taxon>
        <taxon>Mycena</taxon>
    </lineage>
</organism>
<comment type="caution">
    <text evidence="2">The sequence shown here is derived from an EMBL/GenBank/DDBJ whole genome shotgun (WGS) entry which is preliminary data.</text>
</comment>
<evidence type="ECO:0000313" key="2">
    <source>
        <dbReference type="EMBL" id="KAJ7713481.1"/>
    </source>
</evidence>
<dbReference type="AlphaFoldDB" id="A0AAD7H6D3"/>
<feature type="region of interest" description="Disordered" evidence="1">
    <location>
        <begin position="75"/>
        <end position="124"/>
    </location>
</feature>